<evidence type="ECO:0000313" key="2">
    <source>
        <dbReference type="Proteomes" id="UP000657006"/>
    </source>
</evidence>
<accession>A0A926DQL3</accession>
<dbReference type="InterPro" id="IPR036163">
    <property type="entry name" value="HMA_dom_sf"/>
</dbReference>
<dbReference type="CDD" id="cd00371">
    <property type="entry name" value="HMA"/>
    <property type="match status" value="1"/>
</dbReference>
<dbReference type="EMBL" id="JACRSQ010000009">
    <property type="protein sequence ID" value="MBC8543398.1"/>
    <property type="molecule type" value="Genomic_DNA"/>
</dbReference>
<dbReference type="RefSeq" id="WP_249289624.1">
    <property type="nucleotide sequence ID" value="NZ_JACRSQ010000009.1"/>
</dbReference>
<protein>
    <submittedName>
        <fullName evidence="1">Copper resistance protein CopZ</fullName>
    </submittedName>
</protein>
<name>A0A926DQL3_9FIRM</name>
<evidence type="ECO:0000313" key="1">
    <source>
        <dbReference type="EMBL" id="MBC8543398.1"/>
    </source>
</evidence>
<reference evidence="1" key="1">
    <citation type="submission" date="2020-08" db="EMBL/GenBank/DDBJ databases">
        <title>Genome public.</title>
        <authorList>
            <person name="Liu C."/>
            <person name="Sun Q."/>
        </authorList>
    </citation>
    <scope>NUCLEOTIDE SEQUENCE</scope>
    <source>
        <strain evidence="1">NSJ-32</strain>
    </source>
</reference>
<proteinExistence type="predicted"/>
<dbReference type="GO" id="GO:0046872">
    <property type="term" value="F:metal ion binding"/>
    <property type="evidence" value="ECO:0007669"/>
    <property type="project" value="InterPro"/>
</dbReference>
<dbReference type="SUPFAM" id="SSF55008">
    <property type="entry name" value="HMA, heavy metal-associated domain"/>
    <property type="match status" value="1"/>
</dbReference>
<sequence>MWIYTVQVDSMMCGMCESPVNDAVRKALPVKKVSSSRSKKETTVVSEAPVAEDVMRQAISATGYGVLPIQSASYARKGLFSFGK</sequence>
<dbReference type="AlphaFoldDB" id="A0A926DQL3"/>
<dbReference type="Proteomes" id="UP000657006">
    <property type="component" value="Unassembled WGS sequence"/>
</dbReference>
<dbReference type="Gene3D" id="3.30.70.100">
    <property type="match status" value="1"/>
</dbReference>
<organism evidence="1 2">
    <name type="scientific">Bianquea renquensis</name>
    <dbReference type="NCBI Taxonomy" id="2763661"/>
    <lineage>
        <taxon>Bacteria</taxon>
        <taxon>Bacillati</taxon>
        <taxon>Bacillota</taxon>
        <taxon>Clostridia</taxon>
        <taxon>Eubacteriales</taxon>
        <taxon>Bianqueaceae</taxon>
        <taxon>Bianquea</taxon>
    </lineage>
</organism>
<dbReference type="InterPro" id="IPR006121">
    <property type="entry name" value="HMA_dom"/>
</dbReference>
<comment type="caution">
    <text evidence="1">The sequence shown here is derived from an EMBL/GenBank/DDBJ whole genome shotgun (WGS) entry which is preliminary data.</text>
</comment>
<gene>
    <name evidence="1" type="ORF">H8730_07560</name>
</gene>
<keyword evidence="2" id="KW-1185">Reference proteome</keyword>